<organism evidence="1 2">
    <name type="scientific">Brucella daejeonensis</name>
    <dbReference type="NCBI Taxonomy" id="659015"/>
    <lineage>
        <taxon>Bacteria</taxon>
        <taxon>Pseudomonadati</taxon>
        <taxon>Pseudomonadota</taxon>
        <taxon>Alphaproteobacteria</taxon>
        <taxon>Hyphomicrobiales</taxon>
        <taxon>Brucellaceae</taxon>
        <taxon>Brucella/Ochrobactrum group</taxon>
        <taxon>Brucella</taxon>
    </lineage>
</organism>
<protein>
    <submittedName>
        <fullName evidence="1">Uncharacterized protein</fullName>
    </submittedName>
</protein>
<comment type="caution">
    <text evidence="1">The sequence shown here is derived from an EMBL/GenBank/DDBJ whole genome shotgun (WGS) entry which is preliminary data.</text>
</comment>
<accession>A0A7W9AZQ2</accession>
<evidence type="ECO:0000313" key="1">
    <source>
        <dbReference type="EMBL" id="MBB5703585.1"/>
    </source>
</evidence>
<evidence type="ECO:0000313" key="2">
    <source>
        <dbReference type="Proteomes" id="UP000555546"/>
    </source>
</evidence>
<dbReference type="AlphaFoldDB" id="A0A7W9AZQ2"/>
<gene>
    <name evidence="1" type="ORF">FHS76_003492</name>
</gene>
<dbReference type="RefSeq" id="WP_183655531.1">
    <property type="nucleotide sequence ID" value="NZ_JACIJG010000015.1"/>
</dbReference>
<proteinExistence type="predicted"/>
<dbReference type="EMBL" id="JACIJG010000015">
    <property type="protein sequence ID" value="MBB5703585.1"/>
    <property type="molecule type" value="Genomic_DNA"/>
</dbReference>
<keyword evidence="2" id="KW-1185">Reference proteome</keyword>
<sequence>MTSPVQFPYLYRWNRQGCKDQSCAVDVRAKVMNSCLVRFPDGYTMVTSRNALARLKDTGAA</sequence>
<reference evidence="1 2" key="1">
    <citation type="submission" date="2020-08" db="EMBL/GenBank/DDBJ databases">
        <title>Genomic Encyclopedia of Type Strains, Phase IV (KMG-IV): sequencing the most valuable type-strain genomes for metagenomic binning, comparative biology and taxonomic classification.</title>
        <authorList>
            <person name="Goeker M."/>
        </authorList>
    </citation>
    <scope>NUCLEOTIDE SEQUENCE [LARGE SCALE GENOMIC DNA]</scope>
    <source>
        <strain evidence="1 2">DSM 26944</strain>
    </source>
</reference>
<name>A0A7W9AZQ2_9HYPH</name>
<dbReference type="Proteomes" id="UP000555546">
    <property type="component" value="Unassembled WGS sequence"/>
</dbReference>